<dbReference type="Proteomes" id="UP000642920">
    <property type="component" value="Unassembled WGS sequence"/>
</dbReference>
<keyword evidence="2" id="KW-1185">Reference proteome</keyword>
<dbReference type="RefSeq" id="WP_201919554.1">
    <property type="nucleotide sequence ID" value="NZ_JAERQG010000002.1"/>
</dbReference>
<comment type="caution">
    <text evidence="1">The sequence shown here is derived from an EMBL/GenBank/DDBJ whole genome shotgun (WGS) entry which is preliminary data.</text>
</comment>
<sequence>MEHSTILNKSGQKILFVCPYPFDEAPSQRFRYEQYLTILKENGFKYDLAPFLSIKAWNILYKEGALLLKVWAVIIGFAKRKLLLLKLKSYDFIFIHREATPLGPPFFEWVVKHVWRKKIIYDFDDAIWLTDHSEARGIKAVVKWKSKVAKICKWSYKVSCGNEYLAEFARQWNNNVIVNPTTIDTVKRHVPDESETETDQRVIGWTGTHSTLPYLKSILSVLLDLYEQHQFTLKVIANKKPDFDFPELEFIFWDKVTEIKDLQGIDVGLMPLTDDQWSKGKCGFKALQFMALEIPVVASPVGVNNNIVPYGGFLANESIEWKEKLQQLIEDKKVRKELGTSGRTFVKKYYSVSSNTAKFLYLFKK</sequence>
<dbReference type="SUPFAM" id="SSF53756">
    <property type="entry name" value="UDP-Glycosyltransferase/glycogen phosphorylase"/>
    <property type="match status" value="1"/>
</dbReference>
<evidence type="ECO:0000313" key="1">
    <source>
        <dbReference type="EMBL" id="MBL0765171.1"/>
    </source>
</evidence>
<accession>A0A937DJG0</accession>
<dbReference type="Gene3D" id="3.40.50.2000">
    <property type="entry name" value="Glycogen Phosphorylase B"/>
    <property type="match status" value="2"/>
</dbReference>
<name>A0A937DJG0_9BACT</name>
<dbReference type="EMBL" id="JAERQG010000002">
    <property type="protein sequence ID" value="MBL0765171.1"/>
    <property type="molecule type" value="Genomic_DNA"/>
</dbReference>
<dbReference type="AlphaFoldDB" id="A0A937DJG0"/>
<proteinExistence type="predicted"/>
<evidence type="ECO:0000313" key="2">
    <source>
        <dbReference type="Proteomes" id="UP000642920"/>
    </source>
</evidence>
<protein>
    <submittedName>
        <fullName evidence="1">Glycosyltransferase family 4 protein</fullName>
    </submittedName>
</protein>
<organism evidence="1 2">
    <name type="scientific">Marivirga atlantica</name>
    <dbReference type="NCBI Taxonomy" id="1548457"/>
    <lineage>
        <taxon>Bacteria</taxon>
        <taxon>Pseudomonadati</taxon>
        <taxon>Bacteroidota</taxon>
        <taxon>Cytophagia</taxon>
        <taxon>Cytophagales</taxon>
        <taxon>Marivirgaceae</taxon>
        <taxon>Marivirga</taxon>
    </lineage>
</organism>
<gene>
    <name evidence="1" type="ORF">JKP34_07915</name>
</gene>
<reference evidence="1" key="1">
    <citation type="submission" date="2021-01" db="EMBL/GenBank/DDBJ databases">
        <title>Marivirga sp. nov., isolated from intertidal surface sediments.</title>
        <authorList>
            <person name="Zhang M."/>
        </authorList>
    </citation>
    <scope>NUCLEOTIDE SEQUENCE</scope>
    <source>
        <strain evidence="1">SM1354</strain>
    </source>
</reference>